<feature type="region of interest" description="Disordered" evidence="1">
    <location>
        <begin position="264"/>
        <end position="289"/>
    </location>
</feature>
<dbReference type="AlphaFoldDB" id="A0A835U672"/>
<evidence type="ECO:0000313" key="5">
    <source>
        <dbReference type="Proteomes" id="UP000639772"/>
    </source>
</evidence>
<dbReference type="OrthoDB" id="1939758at2759"/>
<name>A0A835U672_VANPL</name>
<organism evidence="2 5">
    <name type="scientific">Vanilla planifolia</name>
    <name type="common">Vanilla</name>
    <dbReference type="NCBI Taxonomy" id="51239"/>
    <lineage>
        <taxon>Eukaryota</taxon>
        <taxon>Viridiplantae</taxon>
        <taxon>Streptophyta</taxon>
        <taxon>Embryophyta</taxon>
        <taxon>Tracheophyta</taxon>
        <taxon>Spermatophyta</taxon>
        <taxon>Magnoliopsida</taxon>
        <taxon>Liliopsida</taxon>
        <taxon>Asparagales</taxon>
        <taxon>Orchidaceae</taxon>
        <taxon>Vanilloideae</taxon>
        <taxon>Vanilleae</taxon>
        <taxon>Vanilla</taxon>
    </lineage>
</organism>
<feature type="region of interest" description="Disordered" evidence="1">
    <location>
        <begin position="316"/>
        <end position="372"/>
    </location>
</feature>
<dbReference type="EMBL" id="JADCNL010000007">
    <property type="protein sequence ID" value="KAG0473855.1"/>
    <property type="molecule type" value="Genomic_DNA"/>
</dbReference>
<evidence type="ECO:0000256" key="1">
    <source>
        <dbReference type="SAM" id="MobiDB-lite"/>
    </source>
</evidence>
<gene>
    <name evidence="3" type="ORF">HPP92_015712</name>
    <name evidence="2" type="ORF">HPP92_026435</name>
</gene>
<feature type="compositionally biased region" description="Basic and acidic residues" evidence="1">
    <location>
        <begin position="468"/>
        <end position="479"/>
    </location>
</feature>
<dbReference type="Proteomes" id="UP000636800">
    <property type="component" value="Chromosome 7"/>
</dbReference>
<feature type="region of interest" description="Disordered" evidence="1">
    <location>
        <begin position="464"/>
        <end position="502"/>
    </location>
</feature>
<dbReference type="PANTHER" id="PTHR37261">
    <property type="entry name" value="40S RIBOSOMAL PROTEIN S27"/>
    <property type="match status" value="1"/>
</dbReference>
<evidence type="ECO:0000313" key="3">
    <source>
        <dbReference type="EMBL" id="KAG0473855.1"/>
    </source>
</evidence>
<evidence type="ECO:0000313" key="2">
    <source>
        <dbReference type="EMBL" id="KAG0451089.1"/>
    </source>
</evidence>
<feature type="compositionally biased region" description="Polar residues" evidence="1">
    <location>
        <begin position="352"/>
        <end position="361"/>
    </location>
</feature>
<feature type="compositionally biased region" description="Polar residues" evidence="1">
    <location>
        <begin position="276"/>
        <end position="289"/>
    </location>
</feature>
<reference evidence="4 5" key="1">
    <citation type="journal article" date="2020" name="Nat. Food">
        <title>A phased Vanilla planifolia genome enables genetic improvement of flavour and production.</title>
        <authorList>
            <person name="Hasing T."/>
            <person name="Tang H."/>
            <person name="Brym M."/>
            <person name="Khazi F."/>
            <person name="Huang T."/>
            <person name="Chambers A.H."/>
        </authorList>
    </citation>
    <scope>NUCLEOTIDE SEQUENCE [LARGE SCALE GENOMIC DNA]</scope>
    <source>
        <tissue evidence="2">Leaf</tissue>
    </source>
</reference>
<dbReference type="Proteomes" id="UP000639772">
    <property type="component" value="Unassembled WGS sequence"/>
</dbReference>
<sequence length="1135" mass="124350">MLRMSMKRSVASSGVWSGNWFGAMLLVSKEEAGPPWRASTNWLIVDGSLDGSISFDTSISAVVVDCISGGVLLERPDDSLPCEITVFFREKQEIHSIYVRSTARIYEIYYASNQQGTSNEYLCTVRCGAVVSSSTADTCDGKAVLPSSDSKSVEDGWVEVEVRDSILQDGHHLLPSETFDRKIIPKAQKCYEATAEISDAAPCMSVTLRLLSLQMKSSVCVEEIYIYADPVEDTDPEPLPPISNMGAGSLFSMLVPSILQLSRSGTHQLPNKGPDTPQQSISSSMGNTIHMNGSEMLRIEEVGSSSTTEHHDGRYYLQHHDGKPQHPLSSSSKKITDQVQESKSRADEDNGTEASVDNVVNMNAEEHSQGNTTDRLMISAKENGSDQLPNSMTNGTNVNDVRLGEMMDDLVSRVGRTETFCSSFQENVIKLLTGIDMRLQRMEVQMDVLTKEFHSSEKCTSKFLPPEFSDHESDSEKKCGTSSFVGDSCSRENEDPDDESINAMPELQSATGLVVKAPEFPIEDDDDHDDGNDFSNNSCNFVDSTPELHPQKGKYFSIDDALASELAAFHVSATEKTSDNKSYMIDVPQEQDSADHALNSSFLTFQLEAANHWSLGYNMGDKSCDMTNGVLVEMCHDGQRCSDGKAVDPESKLSKIDIFDGRDAQVLGDNVDVGSLLSNDGSSIEFDSVGCKGVIIKAPEFPNEDILDCGGSRFLHTAGDSDKHLHMLPDSASNPTLALYLSSRSVKPSKCSPNLHEYASEPETVLSPRGADVGINSGMIDNSHETSLRNNSTSHPLAFFLSQGDLEQNCDNSPHPVMLCGEPSSSMCCVDSMEYVNHDSKFNFMCCNHMSDPCGLSENQLLHLCSALHTDGNSFHVWNEECWDDDSNVHNAAIRKDTELIDRDEQAGCNIPSSSDRIFIRSLRHPDCSNASSLNSFVGVSADHLSKGMPGNPGNSKTKLQCQSSDFASRMQCQFESNKPVATLVLGEDDLISNVKFTADESLRTSLPLEFLLGEEPNDNIQNDDWHKVVCSSIPVGEDSFINLKLFVDTNLRSELSPEVLQDENSENLAERSDHDYEIEIGQDLNSSLVNDLSQSSQTSEKALVGLDSLIYSQVSDMLECPQSCNGDLVFSSLI</sequence>
<dbReference type="PANTHER" id="PTHR37261:SF1">
    <property type="entry name" value="40S RIBOSOMAL PROTEIN S27"/>
    <property type="match status" value="1"/>
</dbReference>
<dbReference type="EMBL" id="JADCNM010000081">
    <property type="protein sequence ID" value="KAG0451089.1"/>
    <property type="molecule type" value="Genomic_DNA"/>
</dbReference>
<keyword evidence="4" id="KW-1185">Reference proteome</keyword>
<comment type="caution">
    <text evidence="2">The sequence shown here is derived from an EMBL/GenBank/DDBJ whole genome shotgun (WGS) entry which is preliminary data.</text>
</comment>
<accession>A0A835U672</accession>
<proteinExistence type="predicted"/>
<feature type="compositionally biased region" description="Basic and acidic residues" evidence="1">
    <location>
        <begin position="334"/>
        <end position="348"/>
    </location>
</feature>
<evidence type="ECO:0000313" key="4">
    <source>
        <dbReference type="Proteomes" id="UP000636800"/>
    </source>
</evidence>
<protein>
    <submittedName>
        <fullName evidence="2">Uncharacterized protein</fullName>
    </submittedName>
</protein>